<gene>
    <name evidence="6" type="ORF">B4915_09640</name>
</gene>
<dbReference type="SUPFAM" id="SSF53756">
    <property type="entry name" value="UDP-Glycosyltransferase/glycogen phosphorylase"/>
    <property type="match status" value="1"/>
</dbReference>
<dbReference type="OrthoDB" id="9810929at2"/>
<evidence type="ECO:0000259" key="4">
    <source>
        <dbReference type="Pfam" id="PF00534"/>
    </source>
</evidence>
<dbReference type="InterPro" id="IPR001296">
    <property type="entry name" value="Glyco_trans_1"/>
</dbReference>
<organism evidence="6 7">
    <name type="scientific">Leucobacter massiliensis</name>
    <dbReference type="NCBI Taxonomy" id="1686285"/>
    <lineage>
        <taxon>Bacteria</taxon>
        <taxon>Bacillati</taxon>
        <taxon>Actinomycetota</taxon>
        <taxon>Actinomycetes</taxon>
        <taxon>Micrococcales</taxon>
        <taxon>Microbacteriaceae</taxon>
        <taxon>Leucobacter</taxon>
    </lineage>
</organism>
<evidence type="ECO:0000256" key="3">
    <source>
        <dbReference type="ARBA" id="ARBA00022679"/>
    </source>
</evidence>
<keyword evidence="2" id="KW-0328">Glycosyltransferase</keyword>
<dbReference type="AlphaFoldDB" id="A0A2S9QNE2"/>
<reference evidence="6 7" key="1">
    <citation type="journal article" date="2017" name="New Microbes New Infect">
        <title>Genome sequence of 'Leucobacter massiliensis' sp. nov. isolated from human pharynx after travel to the 2014 Hajj.</title>
        <authorList>
            <person name="Leangapichart T."/>
            <person name="Gautret P."/>
            <person name="Nguyen T.T."/>
            <person name="Armstrong N."/>
            <person name="Rolain J.M."/>
        </authorList>
    </citation>
    <scope>NUCLEOTIDE SEQUENCE [LARGE SCALE GENOMIC DNA]</scope>
    <source>
        <strain evidence="6 7">122RC15</strain>
    </source>
</reference>
<dbReference type="Proteomes" id="UP000238650">
    <property type="component" value="Unassembled WGS sequence"/>
</dbReference>
<dbReference type="EMBL" id="MWZD01000017">
    <property type="protein sequence ID" value="PRI11109.1"/>
    <property type="molecule type" value="Genomic_DNA"/>
</dbReference>
<evidence type="ECO:0000259" key="5">
    <source>
        <dbReference type="Pfam" id="PF13439"/>
    </source>
</evidence>
<keyword evidence="7" id="KW-1185">Reference proteome</keyword>
<dbReference type="Pfam" id="PF00534">
    <property type="entry name" value="Glycos_transf_1"/>
    <property type="match status" value="1"/>
</dbReference>
<name>A0A2S9QNE2_9MICO</name>
<evidence type="ECO:0000313" key="7">
    <source>
        <dbReference type="Proteomes" id="UP000238650"/>
    </source>
</evidence>
<evidence type="ECO:0000313" key="6">
    <source>
        <dbReference type="EMBL" id="PRI11109.1"/>
    </source>
</evidence>
<protein>
    <recommendedName>
        <fullName evidence="1">D-inositol 3-phosphate glycosyltransferase</fullName>
    </recommendedName>
</protein>
<dbReference type="InterPro" id="IPR050194">
    <property type="entry name" value="Glycosyltransferase_grp1"/>
</dbReference>
<dbReference type="Gene3D" id="3.40.50.2000">
    <property type="entry name" value="Glycogen Phosphorylase B"/>
    <property type="match status" value="2"/>
</dbReference>
<feature type="domain" description="Glycosyltransferase subfamily 4-like N-terminal" evidence="5">
    <location>
        <begin position="27"/>
        <end position="203"/>
    </location>
</feature>
<dbReference type="RefSeq" id="WP_105805565.1">
    <property type="nucleotide sequence ID" value="NZ_MWZD01000017.1"/>
</dbReference>
<accession>A0A2S9QNE2</accession>
<proteinExistence type="predicted"/>
<dbReference type="PANTHER" id="PTHR45947:SF3">
    <property type="entry name" value="SULFOQUINOVOSYL TRANSFERASE SQD2"/>
    <property type="match status" value="1"/>
</dbReference>
<dbReference type="Pfam" id="PF13439">
    <property type="entry name" value="Glyco_transf_4"/>
    <property type="match status" value="1"/>
</dbReference>
<dbReference type="GO" id="GO:0016758">
    <property type="term" value="F:hexosyltransferase activity"/>
    <property type="evidence" value="ECO:0007669"/>
    <property type="project" value="TreeGrafter"/>
</dbReference>
<evidence type="ECO:0000256" key="1">
    <source>
        <dbReference type="ARBA" id="ARBA00021292"/>
    </source>
</evidence>
<dbReference type="PANTHER" id="PTHR45947">
    <property type="entry name" value="SULFOQUINOVOSYL TRANSFERASE SQD2"/>
    <property type="match status" value="1"/>
</dbReference>
<keyword evidence="3 6" id="KW-0808">Transferase</keyword>
<feature type="domain" description="Glycosyl transferase family 1" evidence="4">
    <location>
        <begin position="223"/>
        <end position="387"/>
    </location>
</feature>
<sequence length="427" mass="46021">MHSQRLRIGFVMLHTSPLDVPGTKDAGGMNVVVRAQAEALARAGHEVTIFTRRSDPAPAPRTVLASGLTVVQIDAGPPRLLAKGEHEGVMDRFGELLDAELRAAPVELLHAEHWFSGIAALPVARAHGVPLVQSYHSIAAPPESPLGAGERPESPGRLAGERRLAHEVDLVIAVSEAERRTVIERLDGDEDRVRVVPLGVDTELFHPCDSPECEEDRDWFGSGGRPEAIVVGRLHPLKGFDLVIDAIAVMDPARRPMLRVVGSPPPDGDDYARSLHEAVARHGLLATTAFDGALRRRDLAERIRRASIMLVPSHSETFGLVALEAAASGVPVIARDAGGLREAVIDGETGVLIPVDPAGDDPRVWAEAIDRLLADAPRRERMGAAARAYALRRSWDASAARLLEVYRELLARVSAPAQRETSVVSKE</sequence>
<comment type="caution">
    <text evidence="6">The sequence shown here is derived from an EMBL/GenBank/DDBJ whole genome shotgun (WGS) entry which is preliminary data.</text>
</comment>
<dbReference type="GO" id="GO:1901137">
    <property type="term" value="P:carbohydrate derivative biosynthetic process"/>
    <property type="evidence" value="ECO:0007669"/>
    <property type="project" value="UniProtKB-ARBA"/>
</dbReference>
<evidence type="ECO:0000256" key="2">
    <source>
        <dbReference type="ARBA" id="ARBA00022676"/>
    </source>
</evidence>
<dbReference type="InterPro" id="IPR028098">
    <property type="entry name" value="Glyco_trans_4-like_N"/>
</dbReference>